<dbReference type="EMBL" id="JAJSBI010000007">
    <property type="protein sequence ID" value="MCD9875247.1"/>
    <property type="molecule type" value="Genomic_DNA"/>
</dbReference>
<dbReference type="RefSeq" id="WP_232649368.1">
    <property type="nucleotide sequence ID" value="NZ_JAJSBI010000007.1"/>
</dbReference>
<reference evidence="1" key="1">
    <citation type="submission" date="2021-12" db="EMBL/GenBank/DDBJ databases">
        <authorList>
            <person name="Lee J.-H."/>
            <person name="Kim S.-B."/>
        </authorList>
    </citation>
    <scope>NUCLEOTIDE SEQUENCE</scope>
    <source>
        <strain evidence="1">NR30</strain>
    </source>
</reference>
<evidence type="ECO:0000313" key="1">
    <source>
        <dbReference type="EMBL" id="MCD9875247.1"/>
    </source>
</evidence>
<proteinExistence type="predicted"/>
<sequence>MRALEDIKNQVRSLTSRRYAEEAVAAYGAGAYRAALISIWIAVAADIIDKIRLLADEGGRAAQLRDELDGAIKGNHVAALQTFERNLVTRAHKDLKLIGAREAEELPVVR</sequence>
<keyword evidence="2" id="KW-1185">Reference proteome</keyword>
<comment type="caution">
    <text evidence="1">The sequence shown here is derived from an EMBL/GenBank/DDBJ whole genome shotgun (WGS) entry which is preliminary data.</text>
</comment>
<organism evidence="1 2">
    <name type="scientific">Streptomyces guryensis</name>
    <dbReference type="NCBI Taxonomy" id="2886947"/>
    <lineage>
        <taxon>Bacteria</taxon>
        <taxon>Bacillati</taxon>
        <taxon>Actinomycetota</taxon>
        <taxon>Actinomycetes</taxon>
        <taxon>Kitasatosporales</taxon>
        <taxon>Streptomycetaceae</taxon>
        <taxon>Streptomyces</taxon>
    </lineage>
</organism>
<name>A0A9Q3Z870_9ACTN</name>
<protein>
    <submittedName>
        <fullName evidence="1">Uncharacterized protein</fullName>
    </submittedName>
</protein>
<dbReference type="Proteomes" id="UP001108029">
    <property type="component" value="Unassembled WGS sequence"/>
</dbReference>
<accession>A0A9Q3Z870</accession>
<evidence type="ECO:0000313" key="2">
    <source>
        <dbReference type="Proteomes" id="UP001108029"/>
    </source>
</evidence>
<dbReference type="AlphaFoldDB" id="A0A9Q3Z870"/>
<gene>
    <name evidence="1" type="ORF">LJ657_16525</name>
</gene>